<feature type="compositionally biased region" description="Pro residues" evidence="1">
    <location>
        <begin position="36"/>
        <end position="59"/>
    </location>
</feature>
<protein>
    <submittedName>
        <fullName evidence="2">Uncharacterized protein</fullName>
    </submittedName>
</protein>
<feature type="region of interest" description="Disordered" evidence="1">
    <location>
        <begin position="1"/>
        <end position="72"/>
    </location>
</feature>
<dbReference type="EnsemblPlants" id="OBART09G16430.1">
    <property type="protein sequence ID" value="OBART09G16430.1"/>
    <property type="gene ID" value="OBART09G16430"/>
</dbReference>
<evidence type="ECO:0000256" key="1">
    <source>
        <dbReference type="SAM" id="MobiDB-lite"/>
    </source>
</evidence>
<dbReference type="Gramene" id="OBART09G16430.1">
    <property type="protein sequence ID" value="OBART09G16430.1"/>
    <property type="gene ID" value="OBART09G16430"/>
</dbReference>
<dbReference type="AlphaFoldDB" id="A0A0D3H8X7"/>
<evidence type="ECO:0000313" key="3">
    <source>
        <dbReference type="Proteomes" id="UP000026960"/>
    </source>
</evidence>
<reference evidence="2" key="2">
    <citation type="submission" date="2015-03" db="UniProtKB">
        <authorList>
            <consortium name="EnsemblPlants"/>
        </authorList>
    </citation>
    <scope>IDENTIFICATION</scope>
</reference>
<organism evidence="2">
    <name type="scientific">Oryza barthii</name>
    <dbReference type="NCBI Taxonomy" id="65489"/>
    <lineage>
        <taxon>Eukaryota</taxon>
        <taxon>Viridiplantae</taxon>
        <taxon>Streptophyta</taxon>
        <taxon>Embryophyta</taxon>
        <taxon>Tracheophyta</taxon>
        <taxon>Spermatophyta</taxon>
        <taxon>Magnoliopsida</taxon>
        <taxon>Liliopsida</taxon>
        <taxon>Poales</taxon>
        <taxon>Poaceae</taxon>
        <taxon>BOP clade</taxon>
        <taxon>Oryzoideae</taxon>
        <taxon>Oryzeae</taxon>
        <taxon>Oryzinae</taxon>
        <taxon>Oryza</taxon>
    </lineage>
</organism>
<evidence type="ECO:0000313" key="2">
    <source>
        <dbReference type="EnsemblPlants" id="OBART09G16430.1"/>
    </source>
</evidence>
<feature type="compositionally biased region" description="Pro residues" evidence="1">
    <location>
        <begin position="10"/>
        <end position="20"/>
    </location>
</feature>
<keyword evidence="3" id="KW-1185">Reference proteome</keyword>
<accession>A0A0D3H8X7</accession>
<name>A0A0D3H8X7_9ORYZ</name>
<proteinExistence type="predicted"/>
<dbReference type="PaxDb" id="65489-OBART09G16430.1"/>
<dbReference type="Proteomes" id="UP000026960">
    <property type="component" value="Chromosome 9"/>
</dbReference>
<dbReference type="HOGENOM" id="CLU_154890_0_0_1"/>
<reference evidence="2" key="1">
    <citation type="journal article" date="2009" name="Rice">
        <title>De Novo Next Generation Sequencing of Plant Genomes.</title>
        <authorList>
            <person name="Rounsley S."/>
            <person name="Marri P.R."/>
            <person name="Yu Y."/>
            <person name="He R."/>
            <person name="Sisneros N."/>
            <person name="Goicoechea J.L."/>
            <person name="Lee S.J."/>
            <person name="Angelova A."/>
            <person name="Kudrna D."/>
            <person name="Luo M."/>
            <person name="Affourtit J."/>
            <person name="Desany B."/>
            <person name="Knight J."/>
            <person name="Niazi F."/>
            <person name="Egholm M."/>
            <person name="Wing R.A."/>
        </authorList>
    </citation>
    <scope>NUCLEOTIDE SEQUENCE [LARGE SCALE GENOMIC DNA]</scope>
    <source>
        <strain evidence="2">cv. IRGC 105608</strain>
    </source>
</reference>
<sequence length="104" mass="10966">MSSSVASPSTSPPTTPPSPLPVSVGPGNRRYAFTPSPSPSPSPPCPSSPAAPKLTPPPHSSSAFSVHARRLARPARPRRFDLGACCLEWILMLLCCCCSSKMRH</sequence>